<dbReference type="InterPro" id="IPR014017">
    <property type="entry name" value="DNA_helicase_UvrD-like_C"/>
</dbReference>
<dbReference type="GO" id="GO:0003677">
    <property type="term" value="F:DNA binding"/>
    <property type="evidence" value="ECO:0007669"/>
    <property type="project" value="UniProtKB-KW"/>
</dbReference>
<feature type="binding site" evidence="14">
    <location>
        <begin position="55"/>
        <end position="62"/>
    </location>
    <ligand>
        <name>ATP</name>
        <dbReference type="ChEBI" id="CHEBI:30616"/>
    </ligand>
</feature>
<comment type="catalytic activity">
    <reaction evidence="13">
        <text>ATP + H2O = ADP + phosphate + H(+)</text>
        <dbReference type="Rhea" id="RHEA:13065"/>
        <dbReference type="ChEBI" id="CHEBI:15377"/>
        <dbReference type="ChEBI" id="CHEBI:15378"/>
        <dbReference type="ChEBI" id="CHEBI:30616"/>
        <dbReference type="ChEBI" id="CHEBI:43474"/>
        <dbReference type="ChEBI" id="CHEBI:456216"/>
        <dbReference type="EC" id="5.6.2.4"/>
    </reaction>
</comment>
<evidence type="ECO:0000256" key="10">
    <source>
        <dbReference type="ARBA" id="ARBA00023235"/>
    </source>
</evidence>
<reference evidence="18" key="1">
    <citation type="journal article" date="2020" name="mSystems">
        <title>Genome- and Community-Level Interaction Insights into Carbon Utilization and Element Cycling Functions of Hydrothermarchaeota in Hydrothermal Sediment.</title>
        <authorList>
            <person name="Zhou Z."/>
            <person name="Liu Y."/>
            <person name="Xu W."/>
            <person name="Pan J."/>
            <person name="Luo Z.H."/>
            <person name="Li M."/>
        </authorList>
    </citation>
    <scope>NUCLEOTIDE SEQUENCE [LARGE SCALE GENOMIC DNA]</scope>
    <source>
        <strain evidence="18">SpSt-265</strain>
    </source>
</reference>
<keyword evidence="6" id="KW-0269">Exonuclease</keyword>
<evidence type="ECO:0000256" key="15">
    <source>
        <dbReference type="SAM" id="MobiDB-lite"/>
    </source>
</evidence>
<evidence type="ECO:0000256" key="14">
    <source>
        <dbReference type="PROSITE-ProRule" id="PRU00560"/>
    </source>
</evidence>
<comment type="catalytic activity">
    <reaction evidence="11">
        <text>Couples ATP hydrolysis with the unwinding of duplex DNA by translocating in the 3'-5' direction.</text>
        <dbReference type="EC" id="5.6.2.4"/>
    </reaction>
</comment>
<dbReference type="InterPro" id="IPR011335">
    <property type="entry name" value="Restrct_endonuc-II-like"/>
</dbReference>
<evidence type="ECO:0000256" key="11">
    <source>
        <dbReference type="ARBA" id="ARBA00034617"/>
    </source>
</evidence>
<proteinExistence type="predicted"/>
<dbReference type="PANTHER" id="PTHR11070">
    <property type="entry name" value="UVRD / RECB / PCRA DNA HELICASE FAMILY MEMBER"/>
    <property type="match status" value="1"/>
</dbReference>
<evidence type="ECO:0000313" key="18">
    <source>
        <dbReference type="EMBL" id="HEA86772.1"/>
    </source>
</evidence>
<dbReference type="EMBL" id="DSLG01000002">
    <property type="protein sequence ID" value="HEA86772.1"/>
    <property type="molecule type" value="Genomic_DNA"/>
</dbReference>
<dbReference type="GO" id="GO:0004527">
    <property type="term" value="F:exonuclease activity"/>
    <property type="evidence" value="ECO:0007669"/>
    <property type="project" value="UniProtKB-KW"/>
</dbReference>
<dbReference type="GO" id="GO:0005829">
    <property type="term" value="C:cytosol"/>
    <property type="evidence" value="ECO:0007669"/>
    <property type="project" value="TreeGrafter"/>
</dbReference>
<keyword evidence="3" id="KW-0227">DNA damage</keyword>
<keyword evidence="1" id="KW-0540">Nuclease</keyword>
<evidence type="ECO:0000256" key="6">
    <source>
        <dbReference type="ARBA" id="ARBA00022839"/>
    </source>
</evidence>
<evidence type="ECO:0000256" key="1">
    <source>
        <dbReference type="ARBA" id="ARBA00022722"/>
    </source>
</evidence>
<evidence type="ECO:0000256" key="2">
    <source>
        <dbReference type="ARBA" id="ARBA00022741"/>
    </source>
</evidence>
<evidence type="ECO:0000256" key="9">
    <source>
        <dbReference type="ARBA" id="ARBA00023204"/>
    </source>
</evidence>
<dbReference type="Pfam" id="PF12705">
    <property type="entry name" value="PDDEXK_1"/>
    <property type="match status" value="1"/>
</dbReference>
<accession>A0A7C1NB18</accession>
<keyword evidence="5 14" id="KW-0347">Helicase</keyword>
<keyword evidence="10" id="KW-0413">Isomerase</keyword>
<comment type="caution">
    <text evidence="18">The sequence shown here is derived from an EMBL/GenBank/DDBJ whole genome shotgun (WGS) entry which is preliminary data.</text>
</comment>
<evidence type="ECO:0000259" key="16">
    <source>
        <dbReference type="PROSITE" id="PS51198"/>
    </source>
</evidence>
<feature type="domain" description="UvrD-like helicase C-terminal" evidence="17">
    <location>
        <begin position="474"/>
        <end position="763"/>
    </location>
</feature>
<organism evidence="18">
    <name type="scientific">candidate division WOR-3 bacterium</name>
    <dbReference type="NCBI Taxonomy" id="2052148"/>
    <lineage>
        <taxon>Bacteria</taxon>
        <taxon>Bacteria division WOR-3</taxon>
    </lineage>
</organism>
<keyword evidence="2 14" id="KW-0547">Nucleotide-binding</keyword>
<evidence type="ECO:0000256" key="8">
    <source>
        <dbReference type="ARBA" id="ARBA00023125"/>
    </source>
</evidence>
<dbReference type="GO" id="GO:0033202">
    <property type="term" value="C:DNA helicase complex"/>
    <property type="evidence" value="ECO:0007669"/>
    <property type="project" value="TreeGrafter"/>
</dbReference>
<keyword evidence="9" id="KW-0234">DNA repair</keyword>
<name>A0A7C1NB18_UNCW3</name>
<dbReference type="GO" id="GO:0000725">
    <property type="term" value="P:recombinational repair"/>
    <property type="evidence" value="ECO:0007669"/>
    <property type="project" value="TreeGrafter"/>
</dbReference>
<keyword evidence="8" id="KW-0238">DNA-binding</keyword>
<dbReference type="EC" id="5.6.2.4" evidence="12"/>
<dbReference type="GO" id="GO:0043138">
    <property type="term" value="F:3'-5' DNA helicase activity"/>
    <property type="evidence" value="ECO:0007669"/>
    <property type="project" value="UniProtKB-EC"/>
</dbReference>
<evidence type="ECO:0000259" key="17">
    <source>
        <dbReference type="PROSITE" id="PS51217"/>
    </source>
</evidence>
<dbReference type="PROSITE" id="PS51198">
    <property type="entry name" value="UVRD_HELICASE_ATP_BIND"/>
    <property type="match status" value="1"/>
</dbReference>
<dbReference type="Gene3D" id="3.40.50.300">
    <property type="entry name" value="P-loop containing nucleotide triphosphate hydrolases"/>
    <property type="match status" value="4"/>
</dbReference>
<evidence type="ECO:0000256" key="5">
    <source>
        <dbReference type="ARBA" id="ARBA00022806"/>
    </source>
</evidence>
<dbReference type="InterPro" id="IPR000212">
    <property type="entry name" value="DNA_helicase_UvrD/REP"/>
</dbReference>
<sequence>MLSISSKTSGREFSSRQKSTRITAESVNTNLLAGATMTHMNRNNTVRLKSTIVFAPAGSGKTEELSRRYLELVKNGVKPERILTLTFTDKAAAEMKERILRNARTDYPDLYQILKDNILRLRISTIHSFCYSLVQRFADLLGIDPHPGVLSDYQTLWEQAKYDTLMKIADGQFGAETREMMISLLSDTHRIGWNELAKLFEALFRKRNTVIRTGGEDNSYVQIDLKQTVELACRLRADICGQSLIDNYEELFSNNYADEKEIFRIARLLSSKKNVFLTQEGNPRQKGFNSAQREWAALMADYYYRILIAGELIDFRRKFLLFKKCFLETYEQQKREQGMVDYDDMELLALRLLTENPDWLNILYIFDEHTDHILVDEFQDTSYLQWAIIDKLSEEWRSGAGIKSELGITPTIFIVGDDKQSIYMFRDARVEIFSLAQDKLANWLGNEALEIRNLEKNYRSLPAIIDFNNTLFSRLMQPPADSPPWFTRYRPFTCQRNNLTSGKVELLIEKVDSEINMPEACCIDAENVARRIRQLIDSRYQIYERQPDGTEMLRSCCYRDIAILLRSRSNFLAAIENSLRKYQIPFLVVGGTGFYEEPEVQYLTALTKFLIDPADDLSLYITLRGPLFLISEHELFFAVSSSKNSSAFLWEKISHSDTDLSPSIQDAVQKLTDAQQRIGYEPLHLILDRLLVQTRAWSIFWEPQREANVRKFLQVIHELELSGLHLLRIRTFLDQPSSDEPKADVPTEEMNAVQVMTVHAAKGLQFPIVFHPGLHESITGRVRSSADDRLLVEETAFNQVRIFYLKEATLRNNCDAYIQHKLKQIEEEKRIFYVACTRARDALFLTGIWMAKKPKDSKLEWLHSCLGLEPSESGFTLGIEIPGVEIVSPSFIPDTPPVTASDQPQKIVKKDIKFTSNNPPVLPIGRFIPRELKQAPEEALGIGEIIHRLLELFSKGKISPDTPAMEQEILRQLRIKCIPKQRHAKLAREILAHINRLIESPVWEIIKPQPDAYAELPITYNDGERILNGRIDRIIVQEGEVRVYDYKTFPIKKGEIAELTAEYNKFQLSHYRSAISELFPNKKVKTFVIFTHFALVVPVDTE</sequence>
<dbReference type="InterPro" id="IPR027417">
    <property type="entry name" value="P-loop_NTPase"/>
</dbReference>
<evidence type="ECO:0000256" key="4">
    <source>
        <dbReference type="ARBA" id="ARBA00022801"/>
    </source>
</evidence>
<dbReference type="GO" id="GO:0005524">
    <property type="term" value="F:ATP binding"/>
    <property type="evidence" value="ECO:0007669"/>
    <property type="project" value="UniProtKB-UniRule"/>
</dbReference>
<evidence type="ECO:0000256" key="3">
    <source>
        <dbReference type="ARBA" id="ARBA00022763"/>
    </source>
</evidence>
<evidence type="ECO:0000256" key="7">
    <source>
        <dbReference type="ARBA" id="ARBA00022840"/>
    </source>
</evidence>
<dbReference type="InterPro" id="IPR014016">
    <property type="entry name" value="UvrD-like_ATP-bd"/>
</dbReference>
<protein>
    <recommendedName>
        <fullName evidence="12">DNA 3'-5' helicase</fullName>
        <ecNumber evidence="12">5.6.2.4</ecNumber>
    </recommendedName>
</protein>
<dbReference type="PANTHER" id="PTHR11070:SF48">
    <property type="entry name" value="ATP-DEPENDENT HELICASE_NUCLEASE SUBUNIT A"/>
    <property type="match status" value="1"/>
</dbReference>
<keyword evidence="7 14" id="KW-0067">ATP-binding</keyword>
<keyword evidence="4 14" id="KW-0378">Hydrolase</keyword>
<feature type="domain" description="UvrD-like helicase ATP-binding" evidence="16">
    <location>
        <begin position="34"/>
        <end position="461"/>
    </location>
</feature>
<dbReference type="Pfam" id="PF13361">
    <property type="entry name" value="UvrD_C"/>
    <property type="match status" value="1"/>
</dbReference>
<dbReference type="Gene3D" id="3.90.320.10">
    <property type="match status" value="1"/>
</dbReference>
<dbReference type="InterPro" id="IPR011604">
    <property type="entry name" value="PDDEXK-like_dom_sf"/>
</dbReference>
<dbReference type="SUPFAM" id="SSF52980">
    <property type="entry name" value="Restriction endonuclease-like"/>
    <property type="match status" value="1"/>
</dbReference>
<dbReference type="Pfam" id="PF00580">
    <property type="entry name" value="UvrD-helicase"/>
    <property type="match status" value="1"/>
</dbReference>
<feature type="region of interest" description="Disordered" evidence="15">
    <location>
        <begin position="1"/>
        <end position="20"/>
    </location>
</feature>
<evidence type="ECO:0000256" key="13">
    <source>
        <dbReference type="ARBA" id="ARBA00048988"/>
    </source>
</evidence>
<dbReference type="AlphaFoldDB" id="A0A7C1NB18"/>
<dbReference type="InterPro" id="IPR038726">
    <property type="entry name" value="PDDEXK_AddAB-type"/>
</dbReference>
<evidence type="ECO:0000256" key="12">
    <source>
        <dbReference type="ARBA" id="ARBA00034808"/>
    </source>
</evidence>
<gene>
    <name evidence="18" type="ORF">ENP94_02025</name>
</gene>
<dbReference type="SUPFAM" id="SSF52540">
    <property type="entry name" value="P-loop containing nucleoside triphosphate hydrolases"/>
    <property type="match status" value="1"/>
</dbReference>
<dbReference type="PROSITE" id="PS51217">
    <property type="entry name" value="UVRD_HELICASE_CTER"/>
    <property type="match status" value="1"/>
</dbReference>